<dbReference type="SUPFAM" id="SSF51658">
    <property type="entry name" value="Xylose isomerase-like"/>
    <property type="match status" value="1"/>
</dbReference>
<organism evidence="5 6">
    <name type="scientific">Alicyclobacillus mengziensis</name>
    <dbReference type="NCBI Taxonomy" id="2931921"/>
    <lineage>
        <taxon>Bacteria</taxon>
        <taxon>Bacillati</taxon>
        <taxon>Bacillota</taxon>
        <taxon>Bacilli</taxon>
        <taxon>Bacillales</taxon>
        <taxon>Alicyclobacillaceae</taxon>
        <taxon>Alicyclobacillus</taxon>
    </lineage>
</organism>
<keyword evidence="6" id="KW-1185">Reference proteome</keyword>
<evidence type="ECO:0000256" key="2">
    <source>
        <dbReference type="PIRNR" id="PIRNR006241"/>
    </source>
</evidence>
<evidence type="ECO:0000256" key="3">
    <source>
        <dbReference type="PIRSR" id="PIRSR006241-50"/>
    </source>
</evidence>
<dbReference type="AlphaFoldDB" id="A0A9X7Z5Z4"/>
<feature type="active site" description="Proton donor/acceptor" evidence="3">
    <location>
        <position position="136"/>
    </location>
</feature>
<dbReference type="PIRSF" id="PIRSF006241">
    <property type="entry name" value="HyI"/>
    <property type="match status" value="1"/>
</dbReference>
<dbReference type="RefSeq" id="WP_206656770.1">
    <property type="nucleotide sequence ID" value="NZ_CP071182.1"/>
</dbReference>
<sequence>MIFSPSIEAVYRDSKLSVSNIISRISELGFSAFEFWSWWDKDINEIHKAKEEHGVTVASFCTKMISLVNPLLRDAYVEGLKETMVVANRLQCKYLVSQVGQEEPGITRLKQKQSIVDGLKRCAPALEEQGITLLIEPLNTKVDHAEYFLESSEEGFEIIDKVNSPNVKLLYDIYHQQISEGNIIPGITRNLDKVAYLHAADYPGRHEFGTGQIPFKNVLRAVDEAGYSGYLGLEYFPLGDPDKSLRKVMSEFQTS</sequence>
<dbReference type="Proteomes" id="UP000663505">
    <property type="component" value="Chromosome"/>
</dbReference>
<evidence type="ECO:0000256" key="1">
    <source>
        <dbReference type="ARBA" id="ARBA00023235"/>
    </source>
</evidence>
<reference evidence="5 6" key="1">
    <citation type="submission" date="2021-02" db="EMBL/GenBank/DDBJ databases">
        <title>Alicyclobacillus curvatus sp. nov. and Alicyclobacillus mengziensis sp. nov., two acidophilic bacteria isolated from acid mine drainage.</title>
        <authorList>
            <person name="Huang Y."/>
        </authorList>
    </citation>
    <scope>NUCLEOTIDE SEQUENCE [LARGE SCALE GENOMIC DNA]</scope>
    <source>
        <strain evidence="5 6">S30H14</strain>
    </source>
</reference>
<dbReference type="EMBL" id="CP071182">
    <property type="protein sequence ID" value="QSO47419.1"/>
    <property type="molecule type" value="Genomic_DNA"/>
</dbReference>
<gene>
    <name evidence="5" type="ORF">JZ786_24050</name>
</gene>
<name>A0A9X7Z5Z4_9BACL</name>
<protein>
    <submittedName>
        <fullName evidence="5">TIM barrel protein</fullName>
    </submittedName>
</protein>
<feature type="active site" description="Proton donor/acceptor" evidence="3">
    <location>
        <position position="234"/>
    </location>
</feature>
<dbReference type="Gene3D" id="3.20.20.150">
    <property type="entry name" value="Divalent-metal-dependent TIM barrel enzymes"/>
    <property type="match status" value="1"/>
</dbReference>
<dbReference type="InterPro" id="IPR013022">
    <property type="entry name" value="Xyl_isomerase-like_TIM-brl"/>
</dbReference>
<dbReference type="PANTHER" id="PTHR43489:SF3">
    <property type="entry name" value="XYLOSE ISOMERASE DOMAIN PROTEIN TIM BARREL"/>
    <property type="match status" value="1"/>
</dbReference>
<evidence type="ECO:0000313" key="6">
    <source>
        <dbReference type="Proteomes" id="UP000663505"/>
    </source>
</evidence>
<comment type="similarity">
    <text evidence="2">Belongs to the hyi family.</text>
</comment>
<evidence type="ECO:0000259" key="4">
    <source>
        <dbReference type="Pfam" id="PF01261"/>
    </source>
</evidence>
<dbReference type="PANTHER" id="PTHR43489">
    <property type="entry name" value="ISOMERASE"/>
    <property type="match status" value="1"/>
</dbReference>
<accession>A0A9X7Z5Z4</accession>
<feature type="domain" description="Xylose isomerase-like TIM barrel" evidence="4">
    <location>
        <begin position="24"/>
        <end position="244"/>
    </location>
</feature>
<dbReference type="KEGG" id="afx:JZ786_24050"/>
<dbReference type="InterPro" id="IPR036237">
    <property type="entry name" value="Xyl_isomerase-like_sf"/>
</dbReference>
<keyword evidence="1 2" id="KW-0413">Isomerase</keyword>
<dbReference type="Pfam" id="PF01261">
    <property type="entry name" value="AP_endonuc_2"/>
    <property type="match status" value="1"/>
</dbReference>
<dbReference type="InterPro" id="IPR050417">
    <property type="entry name" value="Sugar_Epim/Isomerase"/>
</dbReference>
<evidence type="ECO:0000313" key="5">
    <source>
        <dbReference type="EMBL" id="QSO47419.1"/>
    </source>
</evidence>
<dbReference type="InterPro" id="IPR026040">
    <property type="entry name" value="HyI-like"/>
</dbReference>
<dbReference type="GO" id="GO:0016853">
    <property type="term" value="F:isomerase activity"/>
    <property type="evidence" value="ECO:0007669"/>
    <property type="project" value="UniProtKB-KW"/>
</dbReference>
<proteinExistence type="inferred from homology"/>